<proteinExistence type="inferred from homology"/>
<dbReference type="SUPFAM" id="SSF56214">
    <property type="entry name" value="4'-phosphopantetheinyl transferase"/>
    <property type="match status" value="1"/>
</dbReference>
<keyword evidence="1" id="KW-0444">Lipid biosynthesis</keyword>
<keyword evidence="3" id="KW-0479">Metal-binding</keyword>
<dbReference type="RefSeq" id="XP_016221159.1">
    <property type="nucleotide sequence ID" value="XM_016371827.1"/>
</dbReference>
<dbReference type="OrthoDB" id="15433at2759"/>
<keyword evidence="2" id="KW-0808">Transferase</keyword>
<dbReference type="Gene3D" id="3.90.470.20">
    <property type="entry name" value="4'-phosphopantetheinyl transferase domain"/>
    <property type="match status" value="1"/>
</dbReference>
<evidence type="ECO:0000313" key="10">
    <source>
        <dbReference type="Proteomes" id="UP000054302"/>
    </source>
</evidence>
<dbReference type="STRING" id="212818.A0A0D1WKU1"/>
<keyword evidence="4" id="KW-0276">Fatty acid metabolism</keyword>
<dbReference type="InterPro" id="IPR004568">
    <property type="entry name" value="Ppantetheine-prot_Trfase_dom"/>
</dbReference>
<dbReference type="VEuPathDB" id="FungiDB:PV10_06971"/>
<dbReference type="InterPro" id="IPR008278">
    <property type="entry name" value="4-PPantetheinyl_Trfase_dom"/>
</dbReference>
<dbReference type="GeneID" id="27324816"/>
<keyword evidence="7" id="KW-0275">Fatty acid biosynthesis</keyword>
<dbReference type="Proteomes" id="UP000054302">
    <property type="component" value="Unassembled WGS sequence"/>
</dbReference>
<evidence type="ECO:0000256" key="7">
    <source>
        <dbReference type="ARBA" id="ARBA00023160"/>
    </source>
</evidence>
<organism evidence="9 10">
    <name type="scientific">Exophiala mesophila</name>
    <name type="common">Black yeast-like fungus</name>
    <dbReference type="NCBI Taxonomy" id="212818"/>
    <lineage>
        <taxon>Eukaryota</taxon>
        <taxon>Fungi</taxon>
        <taxon>Dikarya</taxon>
        <taxon>Ascomycota</taxon>
        <taxon>Pezizomycotina</taxon>
        <taxon>Eurotiomycetes</taxon>
        <taxon>Chaetothyriomycetidae</taxon>
        <taxon>Chaetothyriales</taxon>
        <taxon>Herpotrichiellaceae</taxon>
        <taxon>Exophiala</taxon>
    </lineage>
</organism>
<keyword evidence="5" id="KW-0460">Magnesium</keyword>
<dbReference type="InterPro" id="IPR037143">
    <property type="entry name" value="4-PPantetheinyl_Trfase_dom_sf"/>
</dbReference>
<dbReference type="HAMAP" id="MF_00101">
    <property type="entry name" value="AcpS"/>
    <property type="match status" value="1"/>
</dbReference>
<evidence type="ECO:0000259" key="8">
    <source>
        <dbReference type="Pfam" id="PF01648"/>
    </source>
</evidence>
<sequence>MRLAFPLDIRIGTDLIATNRILPTLNPNQRHLDRLTKRFLHPNELAELTRRFPEWTSIEHQAEHRRKHVATWLAGRWAAKEAAKKAWGATMLSFSDLRVDLEPSGNPYMICDTRRSSDPSPSRITEQVGQLSISHDGDYTMATVIVTPLHQDIITDLGRRKAEAESRVRTTGTYINHESHNMT</sequence>
<name>A0A0D1WKU1_EXOME</name>
<dbReference type="GO" id="GO:0000287">
    <property type="term" value="F:magnesium ion binding"/>
    <property type="evidence" value="ECO:0007669"/>
    <property type="project" value="InterPro"/>
</dbReference>
<dbReference type="EMBL" id="KN847524">
    <property type="protein sequence ID" value="KIV89585.1"/>
    <property type="molecule type" value="Genomic_DNA"/>
</dbReference>
<evidence type="ECO:0000313" key="9">
    <source>
        <dbReference type="EMBL" id="KIV89585.1"/>
    </source>
</evidence>
<dbReference type="GO" id="GO:0006633">
    <property type="term" value="P:fatty acid biosynthetic process"/>
    <property type="evidence" value="ECO:0007669"/>
    <property type="project" value="UniProtKB-KW"/>
</dbReference>
<dbReference type="OMA" id="FTRRILC"/>
<evidence type="ECO:0000256" key="4">
    <source>
        <dbReference type="ARBA" id="ARBA00022832"/>
    </source>
</evidence>
<dbReference type="AlphaFoldDB" id="A0A0D1WKU1"/>
<dbReference type="Pfam" id="PF01648">
    <property type="entry name" value="ACPS"/>
    <property type="match status" value="1"/>
</dbReference>
<evidence type="ECO:0000256" key="1">
    <source>
        <dbReference type="ARBA" id="ARBA00022516"/>
    </source>
</evidence>
<protein>
    <submittedName>
        <fullName evidence="9">Holo-[acyl-carrier-protein] synthase</fullName>
    </submittedName>
</protein>
<evidence type="ECO:0000256" key="5">
    <source>
        <dbReference type="ARBA" id="ARBA00022842"/>
    </source>
</evidence>
<feature type="domain" description="4'-phosphopantetheinyl transferase" evidence="8">
    <location>
        <begin position="11"/>
        <end position="120"/>
    </location>
</feature>
<dbReference type="GO" id="GO:0008897">
    <property type="term" value="F:holo-[acyl-carrier-protein] synthase activity"/>
    <property type="evidence" value="ECO:0007669"/>
    <property type="project" value="InterPro"/>
</dbReference>
<evidence type="ECO:0000256" key="2">
    <source>
        <dbReference type="ARBA" id="ARBA00022679"/>
    </source>
</evidence>
<dbReference type="HOGENOM" id="CLU_089696_4_0_1"/>
<dbReference type="NCBIfam" id="TIGR00556">
    <property type="entry name" value="pantethn_trn"/>
    <property type="match status" value="1"/>
</dbReference>
<gene>
    <name evidence="9" type="ORF">PV10_06971</name>
</gene>
<evidence type="ECO:0000256" key="6">
    <source>
        <dbReference type="ARBA" id="ARBA00023098"/>
    </source>
</evidence>
<evidence type="ECO:0000256" key="3">
    <source>
        <dbReference type="ARBA" id="ARBA00022723"/>
    </source>
</evidence>
<dbReference type="InterPro" id="IPR002582">
    <property type="entry name" value="ACPS"/>
</dbReference>
<keyword evidence="6" id="KW-0443">Lipid metabolism</keyword>
<reference evidence="9 10" key="1">
    <citation type="submission" date="2015-01" db="EMBL/GenBank/DDBJ databases">
        <title>The Genome Sequence of Exophiala mesophila CBS40295.</title>
        <authorList>
            <consortium name="The Broad Institute Genomics Platform"/>
            <person name="Cuomo C."/>
            <person name="de Hoog S."/>
            <person name="Gorbushina A."/>
            <person name="Stielow B."/>
            <person name="Teixiera M."/>
            <person name="Abouelleil A."/>
            <person name="Chapman S.B."/>
            <person name="Priest M."/>
            <person name="Young S.K."/>
            <person name="Wortman J."/>
            <person name="Nusbaum C."/>
            <person name="Birren B."/>
        </authorList>
    </citation>
    <scope>NUCLEOTIDE SEQUENCE [LARGE SCALE GENOMIC DNA]</scope>
    <source>
        <strain evidence="9 10">CBS 40295</strain>
    </source>
</reference>
<keyword evidence="10" id="KW-1185">Reference proteome</keyword>
<accession>A0A0D1WKU1</accession>